<keyword evidence="10" id="KW-1185">Reference proteome</keyword>
<dbReference type="EMBL" id="PVWG01000006">
    <property type="protein sequence ID" value="PSB20442.1"/>
    <property type="molecule type" value="Genomic_DNA"/>
</dbReference>
<reference evidence="9 10" key="2">
    <citation type="submission" date="2018-03" db="EMBL/GenBank/DDBJ databases">
        <title>The ancient ancestry and fast evolution of plastids.</title>
        <authorList>
            <person name="Moore K.R."/>
            <person name="Magnabosco C."/>
            <person name="Momper L."/>
            <person name="Gold D.A."/>
            <person name="Bosak T."/>
            <person name="Fournier G.P."/>
        </authorList>
    </citation>
    <scope>NUCLEOTIDE SEQUENCE [LARGE SCALE GENOMIC DNA]</scope>
    <source>
        <strain evidence="9 10">ULC007</strain>
    </source>
</reference>
<evidence type="ECO:0000313" key="9">
    <source>
        <dbReference type="EMBL" id="PSB20442.1"/>
    </source>
</evidence>
<keyword evidence="6 7" id="KW-0472">Membrane</keyword>
<dbReference type="SUPFAM" id="SSF161098">
    <property type="entry name" value="MetI-like"/>
    <property type="match status" value="1"/>
</dbReference>
<evidence type="ECO:0000256" key="4">
    <source>
        <dbReference type="ARBA" id="ARBA00022692"/>
    </source>
</evidence>
<feature type="transmembrane region" description="Helical" evidence="7">
    <location>
        <begin position="112"/>
        <end position="134"/>
    </location>
</feature>
<keyword evidence="2 7" id="KW-0813">Transport</keyword>
<feature type="transmembrane region" description="Helical" evidence="7">
    <location>
        <begin position="248"/>
        <end position="266"/>
    </location>
</feature>
<gene>
    <name evidence="9" type="ORF">C7B65_08020</name>
</gene>
<feature type="domain" description="ABC transmembrane type-1" evidence="8">
    <location>
        <begin position="77"/>
        <end position="266"/>
    </location>
</feature>
<evidence type="ECO:0000256" key="2">
    <source>
        <dbReference type="ARBA" id="ARBA00022448"/>
    </source>
</evidence>
<evidence type="ECO:0000256" key="1">
    <source>
        <dbReference type="ARBA" id="ARBA00004651"/>
    </source>
</evidence>
<feature type="transmembrane region" description="Helical" evidence="7">
    <location>
        <begin position="13"/>
        <end position="35"/>
    </location>
</feature>
<dbReference type="OrthoDB" id="9771544at2"/>
<protein>
    <submittedName>
        <fullName evidence="9">Carbohydrate ABC transporter permease</fullName>
    </submittedName>
</protein>
<dbReference type="CDD" id="cd06261">
    <property type="entry name" value="TM_PBP2"/>
    <property type="match status" value="1"/>
</dbReference>
<keyword evidence="4 7" id="KW-0812">Transmembrane</keyword>
<name>A0A2T1DIZ0_9CYAN</name>
<proteinExistence type="inferred from homology"/>
<dbReference type="STRING" id="1920490.GCA_001895925_04180"/>
<dbReference type="InterPro" id="IPR035906">
    <property type="entry name" value="MetI-like_sf"/>
</dbReference>
<dbReference type="Proteomes" id="UP000238634">
    <property type="component" value="Unassembled WGS sequence"/>
</dbReference>
<evidence type="ECO:0000256" key="7">
    <source>
        <dbReference type="RuleBase" id="RU363032"/>
    </source>
</evidence>
<keyword evidence="3" id="KW-1003">Cell membrane</keyword>
<keyword evidence="5 7" id="KW-1133">Transmembrane helix</keyword>
<dbReference type="PANTHER" id="PTHR43744:SF12">
    <property type="entry name" value="ABC TRANSPORTER PERMEASE PROTEIN MG189-RELATED"/>
    <property type="match status" value="1"/>
</dbReference>
<reference evidence="9 10" key="1">
    <citation type="submission" date="2018-02" db="EMBL/GenBank/DDBJ databases">
        <authorList>
            <person name="Cohen D.B."/>
            <person name="Kent A.D."/>
        </authorList>
    </citation>
    <scope>NUCLEOTIDE SEQUENCE [LARGE SCALE GENOMIC DNA]</scope>
    <source>
        <strain evidence="9 10">ULC007</strain>
    </source>
</reference>
<evidence type="ECO:0000313" key="10">
    <source>
        <dbReference type="Proteomes" id="UP000238634"/>
    </source>
</evidence>
<dbReference type="GO" id="GO:0005886">
    <property type="term" value="C:plasma membrane"/>
    <property type="evidence" value="ECO:0007669"/>
    <property type="project" value="UniProtKB-SubCell"/>
</dbReference>
<feature type="transmembrane region" description="Helical" evidence="7">
    <location>
        <begin position="187"/>
        <end position="209"/>
    </location>
</feature>
<sequence>MSKQSNQQWFRKIASYLLLTFIAFLFIAPILFMIVGSLKPDELVLSQASTLKAFIPQQTSLQNYRDVFERVKFERFFFNSLFINSTIVLLGLIVNSLAGYAFARLRWRGRSLLLLIVIALMILPFEAIAVPLFFQFTFLGLRNTYTAQIVPFIANAFSIYLFYTFFADLPKELEEAARVDGASPFQTFVEIIVPVSKPVFATVAILTFLSEWRSFLWALMITIDEKVRPLPLAIATFQTLPPIQWGDIMSFGVMMVAPILVVFLLFQKWFVKGVASTGTKG</sequence>
<feature type="transmembrane region" description="Helical" evidence="7">
    <location>
        <begin position="146"/>
        <end position="166"/>
    </location>
</feature>
<feature type="transmembrane region" description="Helical" evidence="7">
    <location>
        <begin position="76"/>
        <end position="100"/>
    </location>
</feature>
<dbReference type="GO" id="GO:0055085">
    <property type="term" value="P:transmembrane transport"/>
    <property type="evidence" value="ECO:0007669"/>
    <property type="project" value="InterPro"/>
</dbReference>
<evidence type="ECO:0000259" key="8">
    <source>
        <dbReference type="PROSITE" id="PS50928"/>
    </source>
</evidence>
<accession>A0A2T1DIZ0</accession>
<dbReference type="PROSITE" id="PS50928">
    <property type="entry name" value="ABC_TM1"/>
    <property type="match status" value="1"/>
</dbReference>
<comment type="caution">
    <text evidence="9">The sequence shown here is derived from an EMBL/GenBank/DDBJ whole genome shotgun (WGS) entry which is preliminary data.</text>
</comment>
<evidence type="ECO:0000256" key="3">
    <source>
        <dbReference type="ARBA" id="ARBA00022475"/>
    </source>
</evidence>
<dbReference type="InterPro" id="IPR000515">
    <property type="entry name" value="MetI-like"/>
</dbReference>
<comment type="subcellular location">
    <subcellularLocation>
        <location evidence="1 7">Cell membrane</location>
        <topology evidence="1 7">Multi-pass membrane protein</topology>
    </subcellularLocation>
</comment>
<evidence type="ECO:0000256" key="6">
    <source>
        <dbReference type="ARBA" id="ARBA00023136"/>
    </source>
</evidence>
<organism evidence="9 10">
    <name type="scientific">Phormidesmis priestleyi ULC007</name>
    <dbReference type="NCBI Taxonomy" id="1920490"/>
    <lineage>
        <taxon>Bacteria</taxon>
        <taxon>Bacillati</taxon>
        <taxon>Cyanobacteriota</taxon>
        <taxon>Cyanophyceae</taxon>
        <taxon>Leptolyngbyales</taxon>
        <taxon>Leptolyngbyaceae</taxon>
        <taxon>Phormidesmis</taxon>
    </lineage>
</organism>
<dbReference type="PANTHER" id="PTHR43744">
    <property type="entry name" value="ABC TRANSPORTER PERMEASE PROTEIN MG189-RELATED-RELATED"/>
    <property type="match status" value="1"/>
</dbReference>
<evidence type="ECO:0000256" key="5">
    <source>
        <dbReference type="ARBA" id="ARBA00022989"/>
    </source>
</evidence>
<dbReference type="AlphaFoldDB" id="A0A2T1DIZ0"/>
<dbReference type="Pfam" id="PF00528">
    <property type="entry name" value="BPD_transp_1"/>
    <property type="match status" value="1"/>
</dbReference>
<comment type="similarity">
    <text evidence="7">Belongs to the binding-protein-dependent transport system permease family.</text>
</comment>
<dbReference type="Gene3D" id="1.10.3720.10">
    <property type="entry name" value="MetI-like"/>
    <property type="match status" value="1"/>
</dbReference>